<keyword evidence="2" id="KW-0808">Transferase</keyword>
<reference evidence="3" key="1">
    <citation type="journal article" date="2019" name="Plant Biotechnol. J.">
        <title>Genome sequencing of the Australian wild diploid species Gossypium australe highlights disease resistance and delayed gland morphogenesis.</title>
        <authorList>
            <person name="Cai Y."/>
            <person name="Cai X."/>
            <person name="Wang Q."/>
            <person name="Wang P."/>
            <person name="Zhang Y."/>
            <person name="Cai C."/>
            <person name="Xu Y."/>
            <person name="Wang K."/>
            <person name="Zhou Z."/>
            <person name="Wang C."/>
            <person name="Geng S."/>
            <person name="Li B."/>
            <person name="Dong Q."/>
            <person name="Hou Y."/>
            <person name="Wang H."/>
            <person name="Ai P."/>
            <person name="Liu Z."/>
            <person name="Yi F."/>
            <person name="Sun M."/>
            <person name="An G."/>
            <person name="Cheng J."/>
            <person name="Zhang Y."/>
            <person name="Shi Q."/>
            <person name="Xie Y."/>
            <person name="Shi X."/>
            <person name="Chang Y."/>
            <person name="Huang F."/>
            <person name="Chen Y."/>
            <person name="Hong S."/>
            <person name="Mi L."/>
            <person name="Sun Q."/>
            <person name="Zhang L."/>
            <person name="Zhou B."/>
            <person name="Peng R."/>
            <person name="Zhang X."/>
            <person name="Liu F."/>
        </authorList>
    </citation>
    <scope>NUCLEOTIDE SEQUENCE [LARGE SCALE GENOMIC DNA]</scope>
    <source>
        <strain evidence="3">cv. PA1801</strain>
    </source>
</reference>
<dbReference type="GO" id="GO:0008168">
    <property type="term" value="F:methyltransferase activity"/>
    <property type="evidence" value="ECO:0007669"/>
    <property type="project" value="UniProtKB-KW"/>
</dbReference>
<comment type="caution">
    <text evidence="2">The sequence shown here is derived from an EMBL/GenBank/DDBJ whole genome shotgun (WGS) entry which is preliminary data.</text>
</comment>
<feature type="region of interest" description="Disordered" evidence="1">
    <location>
        <begin position="80"/>
        <end position="102"/>
    </location>
</feature>
<dbReference type="Proteomes" id="UP000325315">
    <property type="component" value="Unassembled WGS sequence"/>
</dbReference>
<name>A0A5B6UV53_9ROSI</name>
<keyword evidence="3" id="KW-1185">Reference proteome</keyword>
<protein>
    <submittedName>
        <fullName evidence="2">3'-hydroxy-N-methyl-(S)-coclaurine 4'-O-methyltransferase-like</fullName>
    </submittedName>
</protein>
<accession>A0A5B6UV53</accession>
<evidence type="ECO:0000313" key="3">
    <source>
        <dbReference type="Proteomes" id="UP000325315"/>
    </source>
</evidence>
<gene>
    <name evidence="2" type="ORF">EPI10_027468</name>
</gene>
<evidence type="ECO:0000256" key="1">
    <source>
        <dbReference type="SAM" id="MobiDB-lite"/>
    </source>
</evidence>
<dbReference type="GO" id="GO:0032259">
    <property type="term" value="P:methylation"/>
    <property type="evidence" value="ECO:0007669"/>
    <property type="project" value="UniProtKB-KW"/>
</dbReference>
<dbReference type="InterPro" id="IPR036388">
    <property type="entry name" value="WH-like_DNA-bd_sf"/>
</dbReference>
<sequence>MVELSTSRFGYVFKEMEKIKVIGKEQHDKKNENIDIWNYAFGYAMMVVVKCGVSDVIDNKHGSPMTLSQLIIPLKCESVSSKNTREPDSTTKLPRLRIHSTS</sequence>
<dbReference type="AlphaFoldDB" id="A0A5B6UV53"/>
<dbReference type="EMBL" id="SMMG02000009">
    <property type="protein sequence ID" value="KAA3460847.1"/>
    <property type="molecule type" value="Genomic_DNA"/>
</dbReference>
<dbReference type="Gene3D" id="1.10.10.10">
    <property type="entry name" value="Winged helix-like DNA-binding domain superfamily/Winged helix DNA-binding domain"/>
    <property type="match status" value="1"/>
</dbReference>
<keyword evidence="2" id="KW-0489">Methyltransferase</keyword>
<organism evidence="2 3">
    <name type="scientific">Gossypium australe</name>
    <dbReference type="NCBI Taxonomy" id="47621"/>
    <lineage>
        <taxon>Eukaryota</taxon>
        <taxon>Viridiplantae</taxon>
        <taxon>Streptophyta</taxon>
        <taxon>Embryophyta</taxon>
        <taxon>Tracheophyta</taxon>
        <taxon>Spermatophyta</taxon>
        <taxon>Magnoliopsida</taxon>
        <taxon>eudicotyledons</taxon>
        <taxon>Gunneridae</taxon>
        <taxon>Pentapetalae</taxon>
        <taxon>rosids</taxon>
        <taxon>malvids</taxon>
        <taxon>Malvales</taxon>
        <taxon>Malvaceae</taxon>
        <taxon>Malvoideae</taxon>
        <taxon>Gossypium</taxon>
    </lineage>
</organism>
<proteinExistence type="predicted"/>
<evidence type="ECO:0000313" key="2">
    <source>
        <dbReference type="EMBL" id="KAA3460847.1"/>
    </source>
</evidence>